<comment type="subcellular location">
    <subcellularLocation>
        <location evidence="1">Membrane</location>
        <topology evidence="1">Single-pass membrane protein</topology>
    </subcellularLocation>
</comment>
<proteinExistence type="inferred from homology"/>
<sequence length="434" mass="50837">MVNKTLYSWKSWWRAFNNHNFFAIKLGVSILLLALAIRLLYNRSFELSPVSDTPFLESSQISVAPLVSVYSETRADQISPQDSETKCDLFDGDWLPDKTEPFYTNSSCEFIEKHQNCMKNGRPDRDYLYWRWKPRGCDLPRLDPWRFLDLMRNKSWALIGDSISRNHVQSLLCMLSVVEKPDHVYHDEGYKNRRWVFPSYNFSLTVLWSPFLAQAAIFEDIDGVASSEIELHLDKLDKNWTRHYNDLDYMILSSGKWFVKGSIYYENDKILGCHFCPKRNITEVEIKFAYRKVIRNVFSYIIASKHKGMIFYRTSTPDHFENGEWFSGGTCERKLPARHGEFELKELNRILRDVELEEFEKVLVKAAENEVNLKLLDVNPLSLLRPDAHPGPYRFFQPFAKDKNAKVINDCLHWCLPGPIDTWNDLLMEMLVGG</sequence>
<evidence type="ECO:0000259" key="9">
    <source>
        <dbReference type="Pfam" id="PF14416"/>
    </source>
</evidence>
<dbReference type="InterPro" id="IPR029962">
    <property type="entry name" value="TBL"/>
</dbReference>
<feature type="domain" description="Trichome birefringence-like N-terminal" evidence="9">
    <location>
        <begin position="86"/>
        <end position="138"/>
    </location>
</feature>
<evidence type="ECO:0000256" key="2">
    <source>
        <dbReference type="ARBA" id="ARBA00007727"/>
    </source>
</evidence>
<dbReference type="Proteomes" id="UP001567538">
    <property type="component" value="Unassembled WGS sequence"/>
</dbReference>
<dbReference type="InterPro" id="IPR025846">
    <property type="entry name" value="TBL_N"/>
</dbReference>
<dbReference type="Pfam" id="PF14416">
    <property type="entry name" value="PMR5N"/>
    <property type="match status" value="1"/>
</dbReference>
<comment type="similarity">
    <text evidence="2">Belongs to the PC-esterase family. TBL subfamily.</text>
</comment>
<keyword evidence="11" id="KW-1185">Reference proteome</keyword>
<evidence type="ECO:0000313" key="10">
    <source>
        <dbReference type="EMBL" id="KAL1569162.1"/>
    </source>
</evidence>
<organism evidence="10 11">
    <name type="scientific">Salvia divinorum</name>
    <name type="common">Maria pastora</name>
    <name type="synonym">Diviner's sage</name>
    <dbReference type="NCBI Taxonomy" id="28513"/>
    <lineage>
        <taxon>Eukaryota</taxon>
        <taxon>Viridiplantae</taxon>
        <taxon>Streptophyta</taxon>
        <taxon>Embryophyta</taxon>
        <taxon>Tracheophyta</taxon>
        <taxon>Spermatophyta</taxon>
        <taxon>Magnoliopsida</taxon>
        <taxon>eudicotyledons</taxon>
        <taxon>Gunneridae</taxon>
        <taxon>Pentapetalae</taxon>
        <taxon>asterids</taxon>
        <taxon>lamiids</taxon>
        <taxon>Lamiales</taxon>
        <taxon>Lamiaceae</taxon>
        <taxon>Nepetoideae</taxon>
        <taxon>Mentheae</taxon>
        <taxon>Salviinae</taxon>
        <taxon>Salvia</taxon>
        <taxon>Salvia subgen. Calosphace</taxon>
    </lineage>
</organism>
<keyword evidence="6 7" id="KW-0472">Membrane</keyword>
<keyword evidence="5 7" id="KW-1133">Transmembrane helix</keyword>
<evidence type="ECO:0000256" key="4">
    <source>
        <dbReference type="ARBA" id="ARBA00022968"/>
    </source>
</evidence>
<evidence type="ECO:0000313" key="11">
    <source>
        <dbReference type="Proteomes" id="UP001567538"/>
    </source>
</evidence>
<keyword evidence="4" id="KW-0735">Signal-anchor</keyword>
<dbReference type="GO" id="GO:0016020">
    <property type="term" value="C:membrane"/>
    <property type="evidence" value="ECO:0007669"/>
    <property type="project" value="UniProtKB-SubCell"/>
</dbReference>
<dbReference type="EMBL" id="JBEAFC010000001">
    <property type="protein sequence ID" value="KAL1569162.1"/>
    <property type="molecule type" value="Genomic_DNA"/>
</dbReference>
<dbReference type="Pfam" id="PF13839">
    <property type="entry name" value="PC-Esterase"/>
    <property type="match status" value="1"/>
</dbReference>
<dbReference type="AlphaFoldDB" id="A0ABD1ILF6"/>
<dbReference type="PANTHER" id="PTHR32285:SF219">
    <property type="entry name" value="PROTEIN TRICHOME BIREFRINGENCE-LIKE 24"/>
    <property type="match status" value="1"/>
</dbReference>
<comment type="caution">
    <text evidence="10">The sequence shown here is derived from an EMBL/GenBank/DDBJ whole genome shotgun (WGS) entry which is preliminary data.</text>
</comment>
<gene>
    <name evidence="10" type="ORF">AAHA92_00673</name>
</gene>
<evidence type="ECO:0000256" key="6">
    <source>
        <dbReference type="ARBA" id="ARBA00023136"/>
    </source>
</evidence>
<keyword evidence="3 7" id="KW-0812">Transmembrane</keyword>
<evidence type="ECO:0000256" key="5">
    <source>
        <dbReference type="ARBA" id="ARBA00022989"/>
    </source>
</evidence>
<name>A0ABD1ILF6_SALDI</name>
<evidence type="ECO:0000256" key="7">
    <source>
        <dbReference type="SAM" id="Phobius"/>
    </source>
</evidence>
<dbReference type="PANTHER" id="PTHR32285">
    <property type="entry name" value="PROTEIN TRICHOME BIREFRINGENCE-LIKE 9-RELATED"/>
    <property type="match status" value="1"/>
</dbReference>
<evidence type="ECO:0000256" key="3">
    <source>
        <dbReference type="ARBA" id="ARBA00022692"/>
    </source>
</evidence>
<evidence type="ECO:0000259" key="8">
    <source>
        <dbReference type="Pfam" id="PF13839"/>
    </source>
</evidence>
<accession>A0ABD1ILF6</accession>
<dbReference type="InterPro" id="IPR026057">
    <property type="entry name" value="TBL_C"/>
</dbReference>
<reference evidence="10 11" key="1">
    <citation type="submission" date="2024-06" db="EMBL/GenBank/DDBJ databases">
        <title>A chromosome level genome sequence of Diviner's sage (Salvia divinorum).</title>
        <authorList>
            <person name="Ford S.A."/>
            <person name="Ro D.-K."/>
            <person name="Ness R.W."/>
            <person name="Phillips M.A."/>
        </authorList>
    </citation>
    <scope>NUCLEOTIDE SEQUENCE [LARGE SCALE GENOMIC DNA]</scope>
    <source>
        <strain evidence="10">SAF-2024a</strain>
        <tissue evidence="10">Leaf</tissue>
    </source>
</reference>
<feature type="transmembrane region" description="Helical" evidence="7">
    <location>
        <begin position="21"/>
        <end position="41"/>
    </location>
</feature>
<feature type="domain" description="Trichome birefringence-like C-terminal" evidence="8">
    <location>
        <begin position="139"/>
        <end position="430"/>
    </location>
</feature>
<evidence type="ECO:0000256" key="1">
    <source>
        <dbReference type="ARBA" id="ARBA00004167"/>
    </source>
</evidence>
<protein>
    <submittedName>
        <fullName evidence="10">Protein trichome birefringence-like 23</fullName>
    </submittedName>
</protein>